<accession>X0PB30</accession>
<protein>
    <submittedName>
        <fullName evidence="3">Sugar diacid utilization regulator</fullName>
    </submittedName>
</protein>
<dbReference type="InterPro" id="IPR042070">
    <property type="entry name" value="PucR_C-HTH_sf"/>
</dbReference>
<evidence type="ECO:0000259" key="2">
    <source>
        <dbReference type="Pfam" id="PF13556"/>
    </source>
</evidence>
<evidence type="ECO:0000259" key="1">
    <source>
        <dbReference type="Pfam" id="PF07905"/>
    </source>
</evidence>
<dbReference type="AlphaFoldDB" id="X0PB30"/>
<dbReference type="Gene3D" id="1.10.10.2840">
    <property type="entry name" value="PucR C-terminal helix-turn-helix domain"/>
    <property type="match status" value="1"/>
</dbReference>
<gene>
    <name evidence="4" type="ORF">FD41_GL000018</name>
    <name evidence="3" type="ORF">JCM14108_2057</name>
</gene>
<dbReference type="eggNOG" id="COG3835">
    <property type="taxonomic scope" value="Bacteria"/>
</dbReference>
<keyword evidence="6" id="KW-1185">Reference proteome</keyword>
<reference evidence="3" key="1">
    <citation type="journal article" date="2014" name="Genome Announc.">
        <title>Draft Genome Sequences of Two Lactobacillus Strains, L. farraginis JCM 14108T and L. composti JCM 14202T, Isolated from Compost of Distilled Shochu Residue.</title>
        <authorList>
            <person name="Yuki M."/>
            <person name="Oshima K."/>
            <person name="Suda W."/>
            <person name="Kitahara M."/>
            <person name="Kitamura K."/>
            <person name="Iida T."/>
            <person name="Hattori M."/>
            <person name="Ohkuma M."/>
        </authorList>
    </citation>
    <scope>NUCLEOTIDE SEQUENCE [LARGE SCALE GENOMIC DNA]</scope>
    <source>
        <strain evidence="3">JCM 14108</strain>
    </source>
</reference>
<dbReference type="Proteomes" id="UP000051966">
    <property type="component" value="Unassembled WGS sequence"/>
</dbReference>
<evidence type="ECO:0000313" key="3">
    <source>
        <dbReference type="EMBL" id="GAF37054.1"/>
    </source>
</evidence>
<comment type="caution">
    <text evidence="3">The sequence shown here is derived from an EMBL/GenBank/DDBJ whole genome shotgun (WGS) entry which is preliminary data.</text>
</comment>
<proteinExistence type="predicted"/>
<name>X0PB30_9LACO</name>
<dbReference type="PATRIC" id="fig|1423743.5.peg.19"/>
<dbReference type="Pfam" id="PF07905">
    <property type="entry name" value="PucR"/>
    <property type="match status" value="1"/>
</dbReference>
<dbReference type="OrthoDB" id="9792148at2"/>
<evidence type="ECO:0000313" key="5">
    <source>
        <dbReference type="Proteomes" id="UP000019488"/>
    </source>
</evidence>
<dbReference type="EMBL" id="BAKI01000023">
    <property type="protein sequence ID" value="GAF37054.1"/>
    <property type="molecule type" value="Genomic_DNA"/>
</dbReference>
<feature type="domain" description="PucR C-terminal helix-turn-helix" evidence="2">
    <location>
        <begin position="332"/>
        <end position="386"/>
    </location>
</feature>
<organism evidence="3 5">
    <name type="scientific">Lentilactobacillus farraginis DSM 18382 = JCM 14108</name>
    <dbReference type="NCBI Taxonomy" id="1423743"/>
    <lineage>
        <taxon>Bacteria</taxon>
        <taxon>Bacillati</taxon>
        <taxon>Bacillota</taxon>
        <taxon>Bacilli</taxon>
        <taxon>Lactobacillales</taxon>
        <taxon>Lactobacillaceae</taxon>
        <taxon>Lentilactobacillus</taxon>
    </lineage>
</organism>
<dbReference type="PANTHER" id="PTHR33744:SF15">
    <property type="entry name" value="CARBOHYDRATE DIACID REGULATOR"/>
    <property type="match status" value="1"/>
</dbReference>
<dbReference type="Pfam" id="PF13556">
    <property type="entry name" value="HTH_30"/>
    <property type="match status" value="1"/>
</dbReference>
<reference evidence="4 6" key="2">
    <citation type="journal article" date="2015" name="Genome Announc.">
        <title>Expanding the biotechnology potential of lactobacilli through comparative genomics of 213 strains and associated genera.</title>
        <authorList>
            <person name="Sun Z."/>
            <person name="Harris H.M."/>
            <person name="McCann A."/>
            <person name="Guo C."/>
            <person name="Argimon S."/>
            <person name="Zhang W."/>
            <person name="Yang X."/>
            <person name="Jeffery I.B."/>
            <person name="Cooney J.C."/>
            <person name="Kagawa T.F."/>
            <person name="Liu W."/>
            <person name="Song Y."/>
            <person name="Salvetti E."/>
            <person name="Wrobel A."/>
            <person name="Rasinkangas P."/>
            <person name="Parkhill J."/>
            <person name="Rea M.C."/>
            <person name="O'Sullivan O."/>
            <person name="Ritari J."/>
            <person name="Douillard F.P."/>
            <person name="Paul Ross R."/>
            <person name="Yang R."/>
            <person name="Briner A.E."/>
            <person name="Felis G.E."/>
            <person name="de Vos W.M."/>
            <person name="Barrangou R."/>
            <person name="Klaenhammer T.R."/>
            <person name="Caufield P.W."/>
            <person name="Cui Y."/>
            <person name="Zhang H."/>
            <person name="O'Toole P.W."/>
        </authorList>
    </citation>
    <scope>NUCLEOTIDE SEQUENCE [LARGE SCALE GENOMIC DNA]</scope>
    <source>
        <strain evidence="4 6">DSM 18382</strain>
    </source>
</reference>
<dbReference type="InterPro" id="IPR051448">
    <property type="entry name" value="CdaR-like_regulators"/>
</dbReference>
<evidence type="ECO:0000313" key="6">
    <source>
        <dbReference type="Proteomes" id="UP000051966"/>
    </source>
</evidence>
<dbReference type="EMBL" id="AZFY01000007">
    <property type="protein sequence ID" value="KRM12870.1"/>
    <property type="molecule type" value="Genomic_DNA"/>
</dbReference>
<sequence>MIDLRTVVKKEEQRICQVNNASLQGRTANAITIMDNDTIHEWAKDGEIVITSSRMMPQNVQSAKSVIQRLAQRNICCLMVKPYSQDTQSKLSREIISYADTLNFPLFEIKEKVTYIQLINDFNSLLFQDRRTSKMADLDLDYLLKSNSATDKDFDFISGLKGVDLYKLFARIIRISLVETPKSSERMMVQYNLISQLHSLFANLEAQNKITTYFVLESANGATVVAFFDENQAKKPPYDRQIYHKLMSNIRIPHFSLYEGVASLHKAKNLHRSFTEACFGMDVAKTMDWQNHPIFYRDVSLWELVNQISRIQDSRLYPVEMDQMLTNPEIFETVQQFFNHNESIKETSEALYTHPNTIRYRLNMIYKQTGLDYRRTNDKFLIYIALIEKLLKE</sequence>
<feature type="domain" description="Purine catabolism PurC-like" evidence="1">
    <location>
        <begin position="26"/>
        <end position="125"/>
    </location>
</feature>
<dbReference type="InterPro" id="IPR012914">
    <property type="entry name" value="PucR_dom"/>
</dbReference>
<dbReference type="InterPro" id="IPR025736">
    <property type="entry name" value="PucR_C-HTH_dom"/>
</dbReference>
<dbReference type="RefSeq" id="WP_035180149.1">
    <property type="nucleotide sequence ID" value="NZ_AZFY01000007.1"/>
</dbReference>
<dbReference type="STRING" id="1423743.FD41_GL000018"/>
<dbReference type="PANTHER" id="PTHR33744">
    <property type="entry name" value="CARBOHYDRATE DIACID REGULATOR"/>
    <property type="match status" value="1"/>
</dbReference>
<evidence type="ECO:0000313" key="4">
    <source>
        <dbReference type="EMBL" id="KRM12870.1"/>
    </source>
</evidence>
<dbReference type="Proteomes" id="UP000019488">
    <property type="component" value="Unassembled WGS sequence"/>
</dbReference>